<proteinExistence type="inferred from homology"/>
<accession>A0A336MVV3</accession>
<dbReference type="InterPro" id="IPR006977">
    <property type="entry name" value="Yip1_dom"/>
</dbReference>
<keyword evidence="7 10" id="KW-1133">Transmembrane helix</keyword>
<dbReference type="Pfam" id="PF04893">
    <property type="entry name" value="Yip1"/>
    <property type="match status" value="1"/>
</dbReference>
<evidence type="ECO:0000259" key="11">
    <source>
        <dbReference type="Pfam" id="PF04893"/>
    </source>
</evidence>
<gene>
    <name evidence="12" type="primary">CSON007014</name>
</gene>
<feature type="transmembrane region" description="Helical" evidence="10">
    <location>
        <begin position="147"/>
        <end position="169"/>
    </location>
</feature>
<comment type="subcellular location">
    <subcellularLocation>
        <location evidence="1">Membrane</location>
        <topology evidence="1">Multi-pass membrane protein</topology>
    </subcellularLocation>
    <subcellularLocation>
        <location evidence="2">Mitochondrion</location>
    </subcellularLocation>
</comment>
<evidence type="ECO:0000256" key="9">
    <source>
        <dbReference type="ARBA" id="ARBA00023136"/>
    </source>
</evidence>
<dbReference type="EMBL" id="UFQT01002647">
    <property type="protein sequence ID" value="SSX33845.1"/>
    <property type="molecule type" value="Genomic_DNA"/>
</dbReference>
<evidence type="ECO:0000256" key="8">
    <source>
        <dbReference type="ARBA" id="ARBA00023128"/>
    </source>
</evidence>
<evidence type="ECO:0000256" key="10">
    <source>
        <dbReference type="SAM" id="Phobius"/>
    </source>
</evidence>
<name>A0A336MVV3_CULSO</name>
<dbReference type="InterPro" id="IPR010591">
    <property type="entry name" value="ATP11"/>
</dbReference>
<comment type="similarity">
    <text evidence="4">Belongs to the YIP1 family.</text>
</comment>
<keyword evidence="5 10" id="KW-0812">Transmembrane</keyword>
<evidence type="ECO:0000256" key="1">
    <source>
        <dbReference type="ARBA" id="ARBA00004141"/>
    </source>
</evidence>
<dbReference type="PANTHER" id="PTHR13126">
    <property type="entry name" value="CHAPERONE ATP11"/>
    <property type="match status" value="1"/>
</dbReference>
<dbReference type="VEuPathDB" id="VectorBase:CSON007014"/>
<dbReference type="PANTHER" id="PTHR13126:SF0">
    <property type="entry name" value="ATP SYNTHASE MITOCHONDRIAL F1 COMPLEX ASSEMBLY FACTOR 1"/>
    <property type="match status" value="1"/>
</dbReference>
<sequence length="565" mass="64472">MSGYTDNQFWENTEQYNQYDAGNNFMNQSQTLDFQSFDQAQYDQSQYTQPPAYGAPNIFTPDPLPMQPGVQDYGTSEFDEPPLLDELEIYPARILEKSLAVLNPFHAKGLADDPEYLFKETDLAGPITFCLGLAACLFLSGNKAQFGYIYGLSIISVIVMYFLISLMCYTQENHVTLTAVASILGYSILPIVWLSILGIFVSLNSSFGLILGAIAVILSTTASSRIFCLMTGDANQRYLIAYPCALVYNIYNNQKCSIHDLGAVTDIYTSCCKIIFGLFTNVMALVPILRNTRVWSVLRFKKCSFMMSSAKERSEKVIVELKEKNPFFEKYSKKIAAVQQESPEEFLSRLEKVEKEKKKPKFGPSLEGRDYSELLQPKPSAGSSTVAQVPDKKLSDILKLELLEDKTIEEIKYIWLEYHKSKDCISAILDTKQYDELMKTAREHPIFIFPIPRNQGYEFIMQQFAGNTIHFTTLLCYQVHKENAPECLNVTHYTEFRDKGIILMRGEYDPKVLSPQEAQCLINQLQLYYCKNDPSKLALLETFTKTPDKFKHMDIIRELENIKIE</sequence>
<evidence type="ECO:0000256" key="5">
    <source>
        <dbReference type="ARBA" id="ARBA00022692"/>
    </source>
</evidence>
<comment type="similarity">
    <text evidence="3">Belongs to the ATP11 family.</text>
</comment>
<feature type="transmembrane region" description="Helical" evidence="10">
    <location>
        <begin position="176"/>
        <end position="201"/>
    </location>
</feature>
<evidence type="ECO:0000256" key="6">
    <source>
        <dbReference type="ARBA" id="ARBA00022946"/>
    </source>
</evidence>
<evidence type="ECO:0000256" key="3">
    <source>
        <dbReference type="ARBA" id="ARBA00009116"/>
    </source>
</evidence>
<evidence type="ECO:0000256" key="4">
    <source>
        <dbReference type="ARBA" id="ARBA00010596"/>
    </source>
</evidence>
<keyword evidence="8" id="KW-0496">Mitochondrion</keyword>
<keyword evidence="6" id="KW-0809">Transit peptide</keyword>
<keyword evidence="9 10" id="KW-0472">Membrane</keyword>
<dbReference type="AlphaFoldDB" id="A0A336MVV3"/>
<dbReference type="GO" id="GO:0033615">
    <property type="term" value="P:mitochondrial proton-transporting ATP synthase complex assembly"/>
    <property type="evidence" value="ECO:0007669"/>
    <property type="project" value="TreeGrafter"/>
</dbReference>
<dbReference type="GO" id="GO:0016020">
    <property type="term" value="C:membrane"/>
    <property type="evidence" value="ECO:0007669"/>
    <property type="project" value="UniProtKB-SubCell"/>
</dbReference>
<evidence type="ECO:0000256" key="7">
    <source>
        <dbReference type="ARBA" id="ARBA00022989"/>
    </source>
</evidence>
<protein>
    <submittedName>
        <fullName evidence="12">CSON007014 protein</fullName>
    </submittedName>
</protein>
<evidence type="ECO:0000256" key="2">
    <source>
        <dbReference type="ARBA" id="ARBA00004173"/>
    </source>
</evidence>
<reference evidence="12" key="1">
    <citation type="submission" date="2018-07" db="EMBL/GenBank/DDBJ databases">
        <authorList>
            <person name="Quirk P.G."/>
            <person name="Krulwich T.A."/>
        </authorList>
    </citation>
    <scope>NUCLEOTIDE SEQUENCE</scope>
</reference>
<dbReference type="GO" id="GO:0005739">
    <property type="term" value="C:mitochondrion"/>
    <property type="evidence" value="ECO:0007669"/>
    <property type="project" value="UniProtKB-SubCell"/>
</dbReference>
<evidence type="ECO:0000313" key="12">
    <source>
        <dbReference type="EMBL" id="SSX33845.1"/>
    </source>
</evidence>
<feature type="transmembrane region" description="Helical" evidence="10">
    <location>
        <begin position="207"/>
        <end position="228"/>
    </location>
</feature>
<feature type="domain" description="Yip1" evidence="11">
    <location>
        <begin position="119"/>
        <end position="224"/>
    </location>
</feature>
<organism evidence="12">
    <name type="scientific">Culicoides sonorensis</name>
    <name type="common">Biting midge</name>
    <dbReference type="NCBI Taxonomy" id="179676"/>
    <lineage>
        <taxon>Eukaryota</taxon>
        <taxon>Metazoa</taxon>
        <taxon>Ecdysozoa</taxon>
        <taxon>Arthropoda</taxon>
        <taxon>Hexapoda</taxon>
        <taxon>Insecta</taxon>
        <taxon>Pterygota</taxon>
        <taxon>Neoptera</taxon>
        <taxon>Endopterygota</taxon>
        <taxon>Diptera</taxon>
        <taxon>Nematocera</taxon>
        <taxon>Chironomoidea</taxon>
        <taxon>Ceratopogonidae</taxon>
        <taxon>Ceratopogoninae</taxon>
        <taxon>Culicoides</taxon>
        <taxon>Monoculicoides</taxon>
    </lineage>
</organism>
<dbReference type="Pfam" id="PF06644">
    <property type="entry name" value="ATP11"/>
    <property type="match status" value="1"/>
</dbReference>